<dbReference type="AlphaFoldDB" id="A0A2V1HTZ5"/>
<dbReference type="PANTHER" id="PTHR30346:SF29">
    <property type="entry name" value="LYSR SUBSTRATE-BINDING"/>
    <property type="match status" value="1"/>
</dbReference>
<dbReference type="Pfam" id="PF03466">
    <property type="entry name" value="LysR_substrate"/>
    <property type="match status" value="1"/>
</dbReference>
<evidence type="ECO:0000256" key="4">
    <source>
        <dbReference type="ARBA" id="ARBA00023163"/>
    </source>
</evidence>
<dbReference type="Gene3D" id="1.10.10.10">
    <property type="entry name" value="Winged helix-like DNA-binding domain superfamily/Winged helix DNA-binding domain"/>
    <property type="match status" value="1"/>
</dbReference>
<dbReference type="Pfam" id="PF00126">
    <property type="entry name" value="HTH_1"/>
    <property type="match status" value="1"/>
</dbReference>
<dbReference type="RefSeq" id="WP_116756291.1">
    <property type="nucleotide sequence ID" value="NZ_JBHUEX010000001.1"/>
</dbReference>
<dbReference type="Proteomes" id="UP000244893">
    <property type="component" value="Unassembled WGS sequence"/>
</dbReference>
<evidence type="ECO:0000256" key="2">
    <source>
        <dbReference type="ARBA" id="ARBA00023015"/>
    </source>
</evidence>
<dbReference type="Gene3D" id="3.40.190.10">
    <property type="entry name" value="Periplasmic binding protein-like II"/>
    <property type="match status" value="2"/>
</dbReference>
<dbReference type="GO" id="GO:0003677">
    <property type="term" value="F:DNA binding"/>
    <property type="evidence" value="ECO:0007669"/>
    <property type="project" value="UniProtKB-KW"/>
</dbReference>
<dbReference type="InterPro" id="IPR005119">
    <property type="entry name" value="LysR_subst-bd"/>
</dbReference>
<dbReference type="InterPro" id="IPR036388">
    <property type="entry name" value="WH-like_DNA-bd_sf"/>
</dbReference>
<evidence type="ECO:0000313" key="7">
    <source>
        <dbReference type="Proteomes" id="UP000244893"/>
    </source>
</evidence>
<name>A0A2V1HTZ5_9MICO</name>
<dbReference type="SUPFAM" id="SSF53850">
    <property type="entry name" value="Periplasmic binding protein-like II"/>
    <property type="match status" value="1"/>
</dbReference>
<dbReference type="EMBL" id="QEOP01000002">
    <property type="protein sequence ID" value="PVZ93777.1"/>
    <property type="molecule type" value="Genomic_DNA"/>
</dbReference>
<dbReference type="InterPro" id="IPR036390">
    <property type="entry name" value="WH_DNA-bd_sf"/>
</dbReference>
<keyword evidence="3" id="KW-0238">DNA-binding</keyword>
<dbReference type="GO" id="GO:0003700">
    <property type="term" value="F:DNA-binding transcription factor activity"/>
    <property type="evidence" value="ECO:0007669"/>
    <property type="project" value="InterPro"/>
</dbReference>
<organism evidence="6 7">
    <name type="scientific">Amnibacterium flavum</name>
    <dbReference type="NCBI Taxonomy" id="2173173"/>
    <lineage>
        <taxon>Bacteria</taxon>
        <taxon>Bacillati</taxon>
        <taxon>Actinomycetota</taxon>
        <taxon>Actinomycetes</taxon>
        <taxon>Micrococcales</taxon>
        <taxon>Microbacteriaceae</taxon>
        <taxon>Amnibacterium</taxon>
    </lineage>
</organism>
<evidence type="ECO:0000256" key="1">
    <source>
        <dbReference type="ARBA" id="ARBA00009437"/>
    </source>
</evidence>
<dbReference type="CDD" id="cd00090">
    <property type="entry name" value="HTH_ARSR"/>
    <property type="match status" value="1"/>
</dbReference>
<keyword evidence="2" id="KW-0805">Transcription regulation</keyword>
<dbReference type="PROSITE" id="PS50931">
    <property type="entry name" value="HTH_LYSR"/>
    <property type="match status" value="1"/>
</dbReference>
<evidence type="ECO:0000256" key="3">
    <source>
        <dbReference type="ARBA" id="ARBA00023125"/>
    </source>
</evidence>
<gene>
    <name evidence="6" type="ORF">DDQ50_08255</name>
</gene>
<comment type="caution">
    <text evidence="6">The sequence shown here is derived from an EMBL/GenBank/DDBJ whole genome shotgun (WGS) entry which is preliminary data.</text>
</comment>
<keyword evidence="7" id="KW-1185">Reference proteome</keyword>
<accession>A0A2V1HTZ5</accession>
<dbReference type="PANTHER" id="PTHR30346">
    <property type="entry name" value="TRANSCRIPTIONAL DUAL REGULATOR HCAR-RELATED"/>
    <property type="match status" value="1"/>
</dbReference>
<dbReference type="GO" id="GO:0032993">
    <property type="term" value="C:protein-DNA complex"/>
    <property type="evidence" value="ECO:0007669"/>
    <property type="project" value="TreeGrafter"/>
</dbReference>
<comment type="similarity">
    <text evidence="1">Belongs to the LysR transcriptional regulatory family.</text>
</comment>
<proteinExistence type="inferred from homology"/>
<sequence>MDVRRLELLRELAERGSVSAVAQATHRTPSAVSQQLKVLEREIGTALTERHGRGVILTDAGKALARTATDIAVAMERAEALWTEYLGTPSGEVTLATFPTAGQMFLPGLLTRLEEHPGIRLIATDHDPSLDGFAELAHDHDIVLAHSPDGPRAWRTSELHIVDLMTEPLDVALPPDHRLASKTVLRPSDLAGEPWIGVPLDFPFQQVLLEIEKVTGEAPNVRQRFSDTRIVESLVQTGHGVAILPRFTAGSTASEITLRPLEGVSAERHISALSRPDRAERPSVRLILDALRAEAEAIMGANTA</sequence>
<keyword evidence="4" id="KW-0804">Transcription</keyword>
<reference evidence="6 7" key="1">
    <citation type="submission" date="2018-05" db="EMBL/GenBank/DDBJ databases">
        <title>Amnibacterium sp. M8JJ-5, whole genome shotgun sequence.</title>
        <authorList>
            <person name="Tuo L."/>
        </authorList>
    </citation>
    <scope>NUCLEOTIDE SEQUENCE [LARGE SCALE GENOMIC DNA]</scope>
    <source>
        <strain evidence="6 7">M8JJ-5</strain>
    </source>
</reference>
<dbReference type="InterPro" id="IPR011991">
    <property type="entry name" value="ArsR-like_HTH"/>
</dbReference>
<feature type="domain" description="HTH lysR-type" evidence="5">
    <location>
        <begin position="1"/>
        <end position="58"/>
    </location>
</feature>
<dbReference type="SUPFAM" id="SSF46785">
    <property type="entry name" value="Winged helix' DNA-binding domain"/>
    <property type="match status" value="1"/>
</dbReference>
<dbReference type="OrthoDB" id="4131546at2"/>
<dbReference type="InterPro" id="IPR000847">
    <property type="entry name" value="LysR_HTH_N"/>
</dbReference>
<protein>
    <submittedName>
        <fullName evidence="6">LysR family transcriptional regulator</fullName>
    </submittedName>
</protein>
<evidence type="ECO:0000313" key="6">
    <source>
        <dbReference type="EMBL" id="PVZ93777.1"/>
    </source>
</evidence>
<evidence type="ECO:0000259" key="5">
    <source>
        <dbReference type="PROSITE" id="PS50931"/>
    </source>
</evidence>